<name>A0A1Y3QW26_9BACT</name>
<evidence type="ECO:0000313" key="6">
    <source>
        <dbReference type="Proteomes" id="UP000195772"/>
    </source>
</evidence>
<evidence type="ECO:0000259" key="4">
    <source>
        <dbReference type="Pfam" id="PF00149"/>
    </source>
</evidence>
<dbReference type="OrthoDB" id="9780884at2"/>
<feature type="transmembrane region" description="Helical" evidence="3">
    <location>
        <begin position="64"/>
        <end position="84"/>
    </location>
</feature>
<dbReference type="eggNOG" id="COG1408">
    <property type="taxonomic scope" value="Bacteria"/>
</dbReference>
<dbReference type="PANTHER" id="PTHR31302">
    <property type="entry name" value="TRANSMEMBRANE PROTEIN WITH METALLOPHOSPHOESTERASE DOMAIN-RELATED"/>
    <property type="match status" value="1"/>
</dbReference>
<dbReference type="AlphaFoldDB" id="A0A1Y3QW26"/>
<reference evidence="6" key="1">
    <citation type="submission" date="2017-04" db="EMBL/GenBank/DDBJ databases">
        <title>Function of individual gut microbiota members based on whole genome sequencing of pure cultures obtained from chicken caecum.</title>
        <authorList>
            <person name="Medvecky M."/>
            <person name="Cejkova D."/>
            <person name="Polansky O."/>
            <person name="Karasova D."/>
            <person name="Kubasova T."/>
            <person name="Cizek A."/>
            <person name="Rychlik I."/>
        </authorList>
    </citation>
    <scope>NUCLEOTIDE SEQUENCE [LARGE SCALE GENOMIC DNA]</scope>
    <source>
        <strain evidence="6">An90</strain>
    </source>
</reference>
<evidence type="ECO:0000256" key="3">
    <source>
        <dbReference type="SAM" id="Phobius"/>
    </source>
</evidence>
<evidence type="ECO:0000256" key="2">
    <source>
        <dbReference type="ARBA" id="ARBA00022801"/>
    </source>
</evidence>
<dbReference type="GO" id="GO:0008758">
    <property type="term" value="F:UDP-2,3-diacylglucosamine hydrolase activity"/>
    <property type="evidence" value="ECO:0007669"/>
    <property type="project" value="TreeGrafter"/>
</dbReference>
<feature type="transmembrane region" description="Helical" evidence="3">
    <location>
        <begin position="96"/>
        <end position="113"/>
    </location>
</feature>
<dbReference type="GO" id="GO:0046872">
    <property type="term" value="F:metal ion binding"/>
    <property type="evidence" value="ECO:0007669"/>
    <property type="project" value="UniProtKB-KW"/>
</dbReference>
<sequence>MLLWIISLLTLAAAAADVIHYRRMRRRAPGLRHRVFIVAAAATDALPAVIAVAGAVARDNTTAFMTFAMWAFWAWMVTVLPRMACYFFRWTGLPRVGIAAGAGVAALFIWGATAGRTTIRVTRTEVCSERLPAGLDGFRIAQITDTHLGTVVRPEAELRRLVDSVNSLRPDLIVFCGDLVNIRSSELDARARQLLGGLRAPYGVVSVTGNHDAGLYIKDTVAQSPAASLAEVIARQRAMGWNVLEDTTVYLRRGGDSISLTGLSFDPALRHMRHDPDLPPADLSGAYRDVPDSLYNITAVHIPQLWGQIADAGYGDLTLAGHVHSMQMKLRLFGRAFSPAQLLYTRWSGRYDEGGRTLYINDGTGYVVFPMRLGAYPEITLITLRRCE</sequence>
<dbReference type="SUPFAM" id="SSF56300">
    <property type="entry name" value="Metallo-dependent phosphatases"/>
    <property type="match status" value="1"/>
</dbReference>
<dbReference type="PANTHER" id="PTHR31302:SF31">
    <property type="entry name" value="PHOSPHODIESTERASE YAEI"/>
    <property type="match status" value="1"/>
</dbReference>
<feature type="transmembrane region" description="Helical" evidence="3">
    <location>
        <begin position="35"/>
        <end position="57"/>
    </location>
</feature>
<organism evidence="5 6">
    <name type="scientific">Alistipes onderdonkii</name>
    <dbReference type="NCBI Taxonomy" id="328813"/>
    <lineage>
        <taxon>Bacteria</taxon>
        <taxon>Pseudomonadati</taxon>
        <taxon>Bacteroidota</taxon>
        <taxon>Bacteroidia</taxon>
        <taxon>Bacteroidales</taxon>
        <taxon>Rikenellaceae</taxon>
        <taxon>Alistipes</taxon>
    </lineage>
</organism>
<dbReference type="GO" id="GO:0016020">
    <property type="term" value="C:membrane"/>
    <property type="evidence" value="ECO:0007669"/>
    <property type="project" value="GOC"/>
</dbReference>
<dbReference type="InterPro" id="IPR051158">
    <property type="entry name" value="Metallophosphoesterase_sf"/>
</dbReference>
<keyword evidence="1" id="KW-0479">Metal-binding</keyword>
<feature type="domain" description="Calcineurin-like phosphoesterase" evidence="4">
    <location>
        <begin position="138"/>
        <end position="325"/>
    </location>
</feature>
<evidence type="ECO:0000313" key="5">
    <source>
        <dbReference type="EMBL" id="OUN03892.1"/>
    </source>
</evidence>
<keyword evidence="3" id="KW-0472">Membrane</keyword>
<dbReference type="InterPro" id="IPR029052">
    <property type="entry name" value="Metallo-depent_PP-like"/>
</dbReference>
<dbReference type="Gene3D" id="3.60.21.10">
    <property type="match status" value="1"/>
</dbReference>
<dbReference type="Pfam" id="PF00149">
    <property type="entry name" value="Metallophos"/>
    <property type="match status" value="1"/>
</dbReference>
<dbReference type="CDD" id="cd07385">
    <property type="entry name" value="MPP_YkuE_C"/>
    <property type="match status" value="1"/>
</dbReference>
<keyword evidence="3" id="KW-1133">Transmembrane helix</keyword>
<dbReference type="InterPro" id="IPR004843">
    <property type="entry name" value="Calcineurin-like_PHP"/>
</dbReference>
<gene>
    <name evidence="5" type="ORF">B5G41_05360</name>
</gene>
<protein>
    <submittedName>
        <fullName evidence="5">Phosphohydrolase</fullName>
    </submittedName>
</protein>
<dbReference type="GO" id="GO:0009245">
    <property type="term" value="P:lipid A biosynthetic process"/>
    <property type="evidence" value="ECO:0007669"/>
    <property type="project" value="TreeGrafter"/>
</dbReference>
<keyword evidence="3" id="KW-0812">Transmembrane</keyword>
<evidence type="ECO:0000256" key="1">
    <source>
        <dbReference type="ARBA" id="ARBA00022723"/>
    </source>
</evidence>
<accession>A0A1Y3QW26</accession>
<dbReference type="EMBL" id="NFHB01000003">
    <property type="protein sequence ID" value="OUN03892.1"/>
    <property type="molecule type" value="Genomic_DNA"/>
</dbReference>
<keyword evidence="2 5" id="KW-0378">Hydrolase</keyword>
<proteinExistence type="predicted"/>
<comment type="caution">
    <text evidence="5">The sequence shown here is derived from an EMBL/GenBank/DDBJ whole genome shotgun (WGS) entry which is preliminary data.</text>
</comment>
<dbReference type="RefSeq" id="WP_087401679.1">
    <property type="nucleotide sequence ID" value="NZ_NFHB01000003.1"/>
</dbReference>
<dbReference type="Proteomes" id="UP000195772">
    <property type="component" value="Unassembled WGS sequence"/>
</dbReference>